<dbReference type="STRING" id="1298598.JCM21714_4080"/>
<name>W4VNX7_9BACI</name>
<keyword evidence="1" id="KW-0238">DNA-binding</keyword>
<evidence type="ECO:0000256" key="1">
    <source>
        <dbReference type="ARBA" id="ARBA00023125"/>
    </source>
</evidence>
<evidence type="ECO:0000313" key="3">
    <source>
        <dbReference type="Proteomes" id="UP000019102"/>
    </source>
</evidence>
<protein>
    <submittedName>
        <fullName evidence="2">Uncharacterized protein</fullName>
    </submittedName>
</protein>
<dbReference type="AlphaFoldDB" id="W4VNX7"/>
<dbReference type="Proteomes" id="UP000019102">
    <property type="component" value="Unassembled WGS sequence"/>
</dbReference>
<dbReference type="eggNOG" id="COG2207">
    <property type="taxonomic scope" value="Bacteria"/>
</dbReference>
<keyword evidence="3" id="KW-1185">Reference proteome</keyword>
<dbReference type="RefSeq" id="WP_052000791.1">
    <property type="nucleotide sequence ID" value="NZ_BAVS01000033.1"/>
</dbReference>
<comment type="caution">
    <text evidence="2">The sequence shown here is derived from an EMBL/GenBank/DDBJ whole genome shotgun (WGS) entry which is preliminary data.</text>
</comment>
<dbReference type="EMBL" id="BAVS01000033">
    <property type="protein sequence ID" value="GAE94881.1"/>
    <property type="molecule type" value="Genomic_DNA"/>
</dbReference>
<dbReference type="SUPFAM" id="SSF51215">
    <property type="entry name" value="Regulatory protein AraC"/>
    <property type="match status" value="1"/>
</dbReference>
<gene>
    <name evidence="2" type="ORF">JCM21714_4080</name>
</gene>
<accession>W4VNX7</accession>
<sequence>MNNQIEIINNSIPLVREIGLMNDKEGILKHPNRIMKDLNVFIYVVKGRLQINENGDIFHLEKGSYLFLRKNIHHWGDEFYQPGSEWYFIHFFTNDLPDQTTEYSTYGKTSLIHREEFNTKVTLPKIEKSEKPSLYFLAFG</sequence>
<dbReference type="GO" id="GO:0003677">
    <property type="term" value="F:DNA binding"/>
    <property type="evidence" value="ECO:0007669"/>
    <property type="project" value="UniProtKB-KW"/>
</dbReference>
<organism evidence="2 3">
    <name type="scientific">Gracilibacillus boraciitolerans JCM 21714</name>
    <dbReference type="NCBI Taxonomy" id="1298598"/>
    <lineage>
        <taxon>Bacteria</taxon>
        <taxon>Bacillati</taxon>
        <taxon>Bacillota</taxon>
        <taxon>Bacilli</taxon>
        <taxon>Bacillales</taxon>
        <taxon>Bacillaceae</taxon>
        <taxon>Gracilibacillus</taxon>
    </lineage>
</organism>
<proteinExistence type="predicted"/>
<evidence type="ECO:0000313" key="2">
    <source>
        <dbReference type="EMBL" id="GAE94881.1"/>
    </source>
</evidence>
<dbReference type="InterPro" id="IPR037923">
    <property type="entry name" value="HTH-like"/>
</dbReference>
<reference evidence="2 3" key="1">
    <citation type="journal article" date="2014" name="Genome Announc.">
        <title>Draft Genome Sequence of the Boron-Tolerant and Moderately Halotolerant Bacterium Gracilibacillus boraciitolerans JCM 21714T.</title>
        <authorList>
            <person name="Ahmed I."/>
            <person name="Oshima K."/>
            <person name="Suda W."/>
            <person name="Kitamura K."/>
            <person name="Iida T."/>
            <person name="Ohmori Y."/>
            <person name="Fujiwara T."/>
            <person name="Hattori M."/>
            <person name="Ohkuma M."/>
        </authorList>
    </citation>
    <scope>NUCLEOTIDE SEQUENCE [LARGE SCALE GENOMIC DNA]</scope>
    <source>
        <strain evidence="2 3">JCM 21714</strain>
    </source>
</reference>